<name>A0AAV6JMD0_9ERIC</name>
<gene>
    <name evidence="7" type="ORF">RHGRI_020888</name>
</gene>
<dbReference type="PANTHER" id="PTHR46033">
    <property type="entry name" value="PROTEIN MAIN-LIKE 2"/>
    <property type="match status" value="1"/>
</dbReference>
<keyword evidence="3" id="KW-0862">Zinc</keyword>
<dbReference type="EMBL" id="JACTNZ010000007">
    <property type="protein sequence ID" value="KAG5540804.1"/>
    <property type="molecule type" value="Genomic_DNA"/>
</dbReference>
<dbReference type="Pfam" id="PF10536">
    <property type="entry name" value="PMD"/>
    <property type="match status" value="1"/>
</dbReference>
<feature type="compositionally biased region" description="Basic residues" evidence="5">
    <location>
        <begin position="682"/>
        <end position="694"/>
    </location>
</feature>
<sequence length="1480" mass="167011">MKCEAWVLSLTMDLDVDLLHSANPGPIDESILVLQQQHRSKKVWDAERTRPDECESMRIRRVESRIRRRKQPSPAVMDLIRRARLEGLCSVPFLSLDWALITALVERWRPETHTFHMRPGELTITLQDVEILLGIPVDGRPVTGTTLINPDDLCLRLLGEAPGERDKKGGKVKLKWLRDRFNGIVEDGAVAEVVARQARGYLLLLLGGTIFADFTGGFVHLSYLQLLENFDVAGEYSWGSGALSVLYRNLCHGAKIKSKQMTGPFVLVQIWAWERFPYLAPGRRGKCAPQPGAPLLGRWDDDFHSPDLATHVVGAYRHHLDIQRDDEVNWTPYSDEVVESLPHYCRAGKAIWRATVPLIFYSFVEYHQPERVLRQFGFRQGIPPPSRAREWPHGKTLQSGQKDWAIEHSVAVKTWDERMQHVVEAVSPDLPVYQFDDPYVVWYERITRRCISRVGAGIDGAARCFKTLNRPGPATGDEELAQGREESLQQPESQHQVTGHDEPRVEGSTCQTEPPDATQPPPSVPIASPYPLLSSYVLSPSMFESPGITPHANSSSSFQPEVSWEHLEVFDFSPGGISYDSLVEAKRRRIGESNLGDVGVSLGDGVVTHDGESNLGDVGMSLGDGVVTHDGESNLGDVGDAVADARAEDVGIYPNVDEQIVSRETVKGKVTQGATTATPVAGHRKSTRHRKKTHCGTGGTHSSHVGRYAGVDVVDDSSIGIMFDVADKITGYTPVLFTETMDAICSQASAVHQRSSHRSQRQSRPNFPQHRRNDNTFIENEENVENVDDGPIIPEEVHNDITDFGAFEMHIKDIDEASRSSEEDVDARLEADEGEEHPIGLFEQPPTLMAQDTWTNLVDPSPPMPTSSHVGWDGRSELFEGQMFFSKLEVKNTVKKYSMDRNYVAKTEQSTTCLLVYKCANQNPCSWRLRAIRKPNQDVWKITRYAGPHSCLAFSVTTDHQMLDARYIANMIMSTVEADPSTKVKAFQAMVKDKCDGYYPSYAKTWAAKQMAIAAIYGDWEESFAELPQYLEAIKERNPGTQTHIITKETGRPGHVIFDAVFWAFGPAIEGFKHCRPVISVDGTFLTGKYKGTLLVAVSQDAENQIFPIAFAIVEKENKECWGWFLDCIRFYVTQRQGLCLISDRHTGLLSYLKDAPAWRPPWAYHRYCARHLGANYIRRYNKIVGDQVKLAACEIQVRKFEIELQKLQRFSDGAVNKDLEKLPLRKWSYAHDGGMRYGSRTTNLSESFNGVLKEARHLPIVATIRTTFYKCVTYFNDYAVKAREGIESGKTLSKFATEKYDAWRKKARRHEVIEFDRETGIYEVRTPLNPTSPYKGNHRHTVDFNAQTCTCNKMQQWRMPCSHVIAVCNRMAMDPSRFFGDVWRLASNIAIYSSKTFIPLRDKPHWPPYEGPIIYPDEERLRGRGRPQVNRFRNEMDMMDEWLEGQPSQKQSCSLCGGHGHNKRKCSKRGEASSSAANM</sequence>
<feature type="region of interest" description="Disordered" evidence="5">
    <location>
        <begin position="667"/>
        <end position="702"/>
    </location>
</feature>
<dbReference type="PANTHER" id="PTHR46033:SF8">
    <property type="entry name" value="PROTEIN MAINTENANCE OF MERISTEMS-LIKE"/>
    <property type="match status" value="1"/>
</dbReference>
<evidence type="ECO:0000313" key="8">
    <source>
        <dbReference type="Proteomes" id="UP000823749"/>
    </source>
</evidence>
<feature type="region of interest" description="Disordered" evidence="5">
    <location>
        <begin position="468"/>
        <end position="525"/>
    </location>
</feature>
<evidence type="ECO:0000256" key="4">
    <source>
        <dbReference type="PROSITE-ProRule" id="PRU00325"/>
    </source>
</evidence>
<dbReference type="Proteomes" id="UP000823749">
    <property type="component" value="Chromosome 7"/>
</dbReference>
<dbReference type="GO" id="GO:0010073">
    <property type="term" value="P:meristem maintenance"/>
    <property type="evidence" value="ECO:0007669"/>
    <property type="project" value="InterPro"/>
</dbReference>
<feature type="region of interest" description="Disordered" evidence="5">
    <location>
        <begin position="748"/>
        <end position="777"/>
    </location>
</feature>
<dbReference type="SMART" id="SM00575">
    <property type="entry name" value="ZnF_PMZ"/>
    <property type="match status" value="1"/>
</dbReference>
<dbReference type="InterPro" id="IPR007527">
    <property type="entry name" value="Znf_SWIM"/>
</dbReference>
<dbReference type="InterPro" id="IPR044824">
    <property type="entry name" value="MAIN-like"/>
</dbReference>
<dbReference type="Pfam" id="PF10551">
    <property type="entry name" value="MULE"/>
    <property type="match status" value="1"/>
</dbReference>
<evidence type="ECO:0000256" key="5">
    <source>
        <dbReference type="SAM" id="MobiDB-lite"/>
    </source>
</evidence>
<organism evidence="7 8">
    <name type="scientific">Rhododendron griersonianum</name>
    <dbReference type="NCBI Taxonomy" id="479676"/>
    <lineage>
        <taxon>Eukaryota</taxon>
        <taxon>Viridiplantae</taxon>
        <taxon>Streptophyta</taxon>
        <taxon>Embryophyta</taxon>
        <taxon>Tracheophyta</taxon>
        <taxon>Spermatophyta</taxon>
        <taxon>Magnoliopsida</taxon>
        <taxon>eudicotyledons</taxon>
        <taxon>Gunneridae</taxon>
        <taxon>Pentapetalae</taxon>
        <taxon>asterids</taxon>
        <taxon>Ericales</taxon>
        <taxon>Ericaceae</taxon>
        <taxon>Ericoideae</taxon>
        <taxon>Rhodoreae</taxon>
        <taxon>Rhododendron</taxon>
    </lineage>
</organism>
<keyword evidence="8" id="KW-1185">Reference proteome</keyword>
<accession>A0AAV6JMD0</accession>
<dbReference type="InterPro" id="IPR006564">
    <property type="entry name" value="Znf_PMZ"/>
</dbReference>
<comment type="caution">
    <text evidence="7">The sequence shown here is derived from an EMBL/GenBank/DDBJ whole genome shotgun (WGS) entry which is preliminary data.</text>
</comment>
<evidence type="ECO:0000259" key="6">
    <source>
        <dbReference type="PROSITE" id="PS50966"/>
    </source>
</evidence>
<reference evidence="7" key="1">
    <citation type="submission" date="2020-08" db="EMBL/GenBank/DDBJ databases">
        <title>Plant Genome Project.</title>
        <authorList>
            <person name="Zhang R.-G."/>
        </authorList>
    </citation>
    <scope>NUCLEOTIDE SEQUENCE</scope>
    <source>
        <strain evidence="7">WSP0</strain>
        <tissue evidence="7">Leaf</tissue>
    </source>
</reference>
<feature type="domain" description="SWIM-type" evidence="6">
    <location>
        <begin position="1341"/>
        <end position="1373"/>
    </location>
</feature>
<keyword evidence="1" id="KW-0479">Metal-binding</keyword>
<evidence type="ECO:0000256" key="3">
    <source>
        <dbReference type="ARBA" id="ARBA00022833"/>
    </source>
</evidence>
<keyword evidence="2 4" id="KW-0863">Zinc-finger</keyword>
<evidence type="ECO:0000313" key="7">
    <source>
        <dbReference type="EMBL" id="KAG5540804.1"/>
    </source>
</evidence>
<feature type="region of interest" description="Disordered" evidence="5">
    <location>
        <begin position="1454"/>
        <end position="1480"/>
    </location>
</feature>
<evidence type="ECO:0000256" key="2">
    <source>
        <dbReference type="ARBA" id="ARBA00022771"/>
    </source>
</evidence>
<dbReference type="InterPro" id="IPR018289">
    <property type="entry name" value="MULE_transposase_dom"/>
</dbReference>
<dbReference type="PROSITE" id="PS50966">
    <property type="entry name" value="ZF_SWIM"/>
    <property type="match status" value="1"/>
</dbReference>
<protein>
    <recommendedName>
        <fullName evidence="6">SWIM-type domain-containing protein</fullName>
    </recommendedName>
</protein>
<feature type="compositionally biased region" description="Polar residues" evidence="5">
    <location>
        <begin position="488"/>
        <end position="497"/>
    </location>
</feature>
<evidence type="ECO:0000256" key="1">
    <source>
        <dbReference type="ARBA" id="ARBA00022723"/>
    </source>
</evidence>
<proteinExistence type="predicted"/>
<dbReference type="InterPro" id="IPR019557">
    <property type="entry name" value="AminoTfrase-like_pln_mobile"/>
</dbReference>
<dbReference type="GO" id="GO:0008270">
    <property type="term" value="F:zinc ion binding"/>
    <property type="evidence" value="ECO:0007669"/>
    <property type="project" value="UniProtKB-KW"/>
</dbReference>